<comment type="function">
    <text evidence="16">In addition to polymerase activity, this DNA polymerase exhibits 5'-3' exonuclease activity.</text>
</comment>
<dbReference type="EMBL" id="DXBR01000086">
    <property type="protein sequence ID" value="HIZ40128.1"/>
    <property type="molecule type" value="Genomic_DNA"/>
</dbReference>
<evidence type="ECO:0000256" key="10">
    <source>
        <dbReference type="ARBA" id="ARBA00022839"/>
    </source>
</evidence>
<reference evidence="19" key="2">
    <citation type="submission" date="2021-04" db="EMBL/GenBank/DDBJ databases">
        <authorList>
            <person name="Gilroy R."/>
        </authorList>
    </citation>
    <scope>NUCLEOTIDE SEQUENCE</scope>
    <source>
        <strain evidence="19">CHK179-28034</strain>
    </source>
</reference>
<dbReference type="Pfam" id="PF01367">
    <property type="entry name" value="5_3_exonuc"/>
    <property type="match status" value="1"/>
</dbReference>
<dbReference type="EC" id="2.7.7.7" evidence="2 15"/>
<dbReference type="SMART" id="SM00482">
    <property type="entry name" value="POLAc"/>
    <property type="match status" value="1"/>
</dbReference>
<evidence type="ECO:0000313" key="20">
    <source>
        <dbReference type="Proteomes" id="UP000824049"/>
    </source>
</evidence>
<evidence type="ECO:0000256" key="15">
    <source>
        <dbReference type="NCBIfam" id="TIGR00593"/>
    </source>
</evidence>
<feature type="domain" description="5'-3' exonuclease" evidence="17">
    <location>
        <begin position="4"/>
        <end position="265"/>
    </location>
</feature>
<dbReference type="Gene3D" id="1.20.1060.10">
    <property type="entry name" value="Taq DNA Polymerase, Chain T, domain 4"/>
    <property type="match status" value="1"/>
</dbReference>
<reference evidence="19" key="1">
    <citation type="journal article" date="2021" name="PeerJ">
        <title>Extensive microbial diversity within the chicken gut microbiome revealed by metagenomics and culture.</title>
        <authorList>
            <person name="Gilroy R."/>
            <person name="Ravi A."/>
            <person name="Getino M."/>
            <person name="Pursley I."/>
            <person name="Horton D.L."/>
            <person name="Alikhan N.F."/>
            <person name="Baker D."/>
            <person name="Gharbi K."/>
            <person name="Hall N."/>
            <person name="Watson M."/>
            <person name="Adriaenssens E.M."/>
            <person name="Foster-Nyarko E."/>
            <person name="Jarju S."/>
            <person name="Secka A."/>
            <person name="Antonio M."/>
            <person name="Oren A."/>
            <person name="Chaudhuri R.R."/>
            <person name="La Ragione R."/>
            <person name="Hildebrand F."/>
            <person name="Pallen M.J."/>
        </authorList>
    </citation>
    <scope>NUCLEOTIDE SEQUENCE</scope>
    <source>
        <strain evidence="19">CHK179-28034</strain>
    </source>
</reference>
<dbReference type="InterPro" id="IPR020046">
    <property type="entry name" value="5-3_exonucl_a-hlix_arch_N"/>
</dbReference>
<evidence type="ECO:0000256" key="16">
    <source>
        <dbReference type="RuleBase" id="RU004460"/>
    </source>
</evidence>
<keyword evidence="8 16" id="KW-0227">DNA damage</keyword>
<keyword evidence="7" id="KW-0540">Nuclease</keyword>
<dbReference type="PRINTS" id="PR00868">
    <property type="entry name" value="DNAPOLI"/>
</dbReference>
<dbReference type="FunFam" id="3.40.50.1010:FF:000001">
    <property type="entry name" value="DNA polymerase I"/>
    <property type="match status" value="1"/>
</dbReference>
<comment type="catalytic activity">
    <reaction evidence="14 16">
        <text>DNA(n) + a 2'-deoxyribonucleoside 5'-triphosphate = DNA(n+1) + diphosphate</text>
        <dbReference type="Rhea" id="RHEA:22508"/>
        <dbReference type="Rhea" id="RHEA-COMP:17339"/>
        <dbReference type="Rhea" id="RHEA-COMP:17340"/>
        <dbReference type="ChEBI" id="CHEBI:33019"/>
        <dbReference type="ChEBI" id="CHEBI:61560"/>
        <dbReference type="ChEBI" id="CHEBI:173112"/>
        <dbReference type="EC" id="2.7.7.7"/>
    </reaction>
</comment>
<protein>
    <recommendedName>
        <fullName evidence="3 15">DNA polymerase I</fullName>
        <ecNumber evidence="2 15">2.7.7.7</ecNumber>
    </recommendedName>
</protein>
<dbReference type="InterPro" id="IPR036397">
    <property type="entry name" value="RNaseH_sf"/>
</dbReference>
<dbReference type="SUPFAM" id="SSF47807">
    <property type="entry name" value="5' to 3' exonuclease, C-terminal subdomain"/>
    <property type="match status" value="1"/>
</dbReference>
<keyword evidence="12 16" id="KW-0238">DNA-binding</keyword>
<evidence type="ECO:0000256" key="13">
    <source>
        <dbReference type="ARBA" id="ARBA00023204"/>
    </source>
</evidence>
<keyword evidence="6 16" id="KW-0235">DNA replication</keyword>
<dbReference type="InterPro" id="IPR036279">
    <property type="entry name" value="5-3_exonuclease_C_sf"/>
</dbReference>
<accession>A0A9D2EMA9</accession>
<dbReference type="GO" id="GO:0006261">
    <property type="term" value="P:DNA-templated DNA replication"/>
    <property type="evidence" value="ECO:0007669"/>
    <property type="project" value="UniProtKB-UniRule"/>
</dbReference>
<evidence type="ECO:0000256" key="12">
    <source>
        <dbReference type="ARBA" id="ARBA00023125"/>
    </source>
</evidence>
<dbReference type="CDD" id="cd09898">
    <property type="entry name" value="H3TH_53EXO"/>
    <property type="match status" value="1"/>
</dbReference>
<dbReference type="GO" id="GO:0006302">
    <property type="term" value="P:double-strand break repair"/>
    <property type="evidence" value="ECO:0007669"/>
    <property type="project" value="TreeGrafter"/>
</dbReference>
<comment type="subunit">
    <text evidence="16">Single-chain monomer with multiple functions.</text>
</comment>
<evidence type="ECO:0000256" key="4">
    <source>
        <dbReference type="ARBA" id="ARBA00022679"/>
    </source>
</evidence>
<gene>
    <name evidence="16 19" type="primary">polA</name>
    <name evidence="19" type="ORF">H9968_09445</name>
</gene>
<evidence type="ECO:0000256" key="2">
    <source>
        <dbReference type="ARBA" id="ARBA00012417"/>
    </source>
</evidence>
<comment type="caution">
    <text evidence="19">The sequence shown here is derived from an EMBL/GenBank/DDBJ whole genome shotgun (WGS) entry which is preliminary data.</text>
</comment>
<feature type="domain" description="DNA-directed DNA polymerase family A palm" evidence="18">
    <location>
        <begin position="647"/>
        <end position="853"/>
    </location>
</feature>
<dbReference type="FunFam" id="1.10.150.20:FF:000003">
    <property type="entry name" value="DNA polymerase I"/>
    <property type="match status" value="1"/>
</dbReference>
<evidence type="ECO:0000313" key="19">
    <source>
        <dbReference type="EMBL" id="HIZ40128.1"/>
    </source>
</evidence>
<evidence type="ECO:0000256" key="5">
    <source>
        <dbReference type="ARBA" id="ARBA00022695"/>
    </source>
</evidence>
<dbReference type="Pfam" id="PF02739">
    <property type="entry name" value="5_3_exonuc_N"/>
    <property type="match status" value="1"/>
</dbReference>
<keyword evidence="10 16" id="KW-0269">Exonuclease</keyword>
<dbReference type="FunFam" id="1.20.1060.10:FF:000001">
    <property type="entry name" value="DNA polymerase I"/>
    <property type="match status" value="1"/>
</dbReference>
<dbReference type="GO" id="GO:0003677">
    <property type="term" value="F:DNA binding"/>
    <property type="evidence" value="ECO:0007669"/>
    <property type="project" value="UniProtKB-UniRule"/>
</dbReference>
<evidence type="ECO:0000256" key="11">
    <source>
        <dbReference type="ARBA" id="ARBA00022932"/>
    </source>
</evidence>
<dbReference type="InterPro" id="IPR029060">
    <property type="entry name" value="PIN-like_dom_sf"/>
</dbReference>
<dbReference type="NCBIfam" id="NF004397">
    <property type="entry name" value="PRK05755.1"/>
    <property type="match status" value="1"/>
</dbReference>
<dbReference type="NCBIfam" id="TIGR00593">
    <property type="entry name" value="pola"/>
    <property type="match status" value="1"/>
</dbReference>
<sequence length="889" mass="100383">MADNKIMLLDGHSLLNRAFYGLPALTNAEGKHTNAVLGFLNIMLRYMEEEKPTHLLAAFDRKEPTFRHLKYKEYKGTRKPMPEELREQVPLMKEVLASMGIPVVTQAGIEADDILGTIGREAEKEDFEVVIVSGDRDLLQLATDHTKIKIPKTKAGGTVTEDYYAVDVEKLYGVTPTEFIDMKGLMGDSSDNIPGVPGIGEKTAAKLIQSYHSIENAHEHLNEIKPAKAKNNLGEYYEQALMSKDLATIKTDCELEYQFRDAVTGDIFTKDAYHLFKKLELKSLFKYFEEDQKEKNELNIRVTSDLAEADQLFAAMRAAAERTDADEEDRTAGLGVIGRSGDCRGVSLSYREETVLLLTGGMLTEDQLKESLLDLLEKGFTFAVLDYKALLHFEERFRIYEKQIEDAGVLAYLLNPLQSDYDYEDIARDYLDLVVPARKEVCGKQTLEECFSPENEKTVYLAGLLSYVPWKACPVLKEKLAEHGMEELYLTIERPTTVTLYDMEKYGISVEKEALKEYGEQLTGRIAELESSIHVQAGKDFNINSPKQLGVILFEDLKMPFAKKTKTGYSTSADILEKLAPDYPIVSDILEYRQLTKLKSTYADGLAAFIEEDGKIHSIFHQKVTATGRLSSSDPNLQNIPIRMPLGRAIRKVFVPEPGYVFVSADYSQIELRVLAHMANDQNLIDAYRHNADIHTATASQVFRVPVDEVTPLLRRSAKAVNFGIVYGISAFGLSQDLNITRKEANEYIERYFATYPGIKTYLDGNVAFAKEHGYVKTLYGRIRPIPELSSSNFMQRSFGERAAMNSSIQGTAADIIKIAMIRVSRRLREEQLSSRLILQIHDELLIETKEEETEEVYRILKEEMMGAADLSVPLVVDIEKGKTWYEAK</sequence>
<organism evidence="19 20">
    <name type="scientific">Candidatus Anaerobutyricum stercoris</name>
    <dbReference type="NCBI Taxonomy" id="2838457"/>
    <lineage>
        <taxon>Bacteria</taxon>
        <taxon>Bacillati</taxon>
        <taxon>Bacillota</taxon>
        <taxon>Clostridia</taxon>
        <taxon>Lachnospirales</taxon>
        <taxon>Lachnospiraceae</taxon>
        <taxon>Anaerobutyricum</taxon>
    </lineage>
</organism>
<evidence type="ECO:0000259" key="17">
    <source>
        <dbReference type="SMART" id="SM00475"/>
    </source>
</evidence>
<evidence type="ECO:0000256" key="14">
    <source>
        <dbReference type="ARBA" id="ARBA00049244"/>
    </source>
</evidence>
<dbReference type="Gene3D" id="3.40.50.1010">
    <property type="entry name" value="5'-nuclease"/>
    <property type="match status" value="1"/>
</dbReference>
<keyword evidence="5 16" id="KW-0548">Nucleotidyltransferase</keyword>
<name>A0A9D2EMA9_9FIRM</name>
<dbReference type="InterPro" id="IPR043502">
    <property type="entry name" value="DNA/RNA_pol_sf"/>
</dbReference>
<evidence type="ECO:0000256" key="9">
    <source>
        <dbReference type="ARBA" id="ARBA00022801"/>
    </source>
</evidence>
<dbReference type="PROSITE" id="PS00447">
    <property type="entry name" value="DNA_POLYMERASE_A"/>
    <property type="match status" value="1"/>
</dbReference>
<dbReference type="FunFam" id="1.10.150.20:FF:000002">
    <property type="entry name" value="DNA polymerase I"/>
    <property type="match status" value="1"/>
</dbReference>
<evidence type="ECO:0000256" key="7">
    <source>
        <dbReference type="ARBA" id="ARBA00022722"/>
    </source>
</evidence>
<evidence type="ECO:0000256" key="1">
    <source>
        <dbReference type="ARBA" id="ARBA00007705"/>
    </source>
</evidence>
<dbReference type="CDD" id="cd09859">
    <property type="entry name" value="PIN_53EXO"/>
    <property type="match status" value="1"/>
</dbReference>
<evidence type="ECO:0000256" key="6">
    <source>
        <dbReference type="ARBA" id="ARBA00022705"/>
    </source>
</evidence>
<dbReference type="SMART" id="SM00279">
    <property type="entry name" value="HhH2"/>
    <property type="match status" value="1"/>
</dbReference>
<dbReference type="Gene3D" id="3.30.420.10">
    <property type="entry name" value="Ribonuclease H-like superfamily/Ribonuclease H"/>
    <property type="match status" value="1"/>
</dbReference>
<dbReference type="SMART" id="SM00475">
    <property type="entry name" value="53EXOc"/>
    <property type="match status" value="1"/>
</dbReference>
<dbReference type="Gene3D" id="1.10.150.20">
    <property type="entry name" value="5' to 3' exonuclease, C-terminal subdomain"/>
    <property type="match status" value="2"/>
</dbReference>
<dbReference type="InterPro" id="IPR008918">
    <property type="entry name" value="HhH2"/>
</dbReference>
<comment type="similarity">
    <text evidence="1 16">Belongs to the DNA polymerase type-A family.</text>
</comment>
<proteinExistence type="inferred from homology"/>
<evidence type="ECO:0000256" key="3">
    <source>
        <dbReference type="ARBA" id="ARBA00020311"/>
    </source>
</evidence>
<dbReference type="InterPro" id="IPR002298">
    <property type="entry name" value="DNA_polymerase_A"/>
</dbReference>
<dbReference type="AlphaFoldDB" id="A0A9D2EMA9"/>
<dbReference type="SUPFAM" id="SSF56672">
    <property type="entry name" value="DNA/RNA polymerases"/>
    <property type="match status" value="1"/>
</dbReference>
<dbReference type="GO" id="GO:0003887">
    <property type="term" value="F:DNA-directed DNA polymerase activity"/>
    <property type="evidence" value="ECO:0007669"/>
    <property type="project" value="UniProtKB-UniRule"/>
</dbReference>
<dbReference type="InterPro" id="IPR019760">
    <property type="entry name" value="DNA-dir_DNA_pol_A_CS"/>
</dbReference>
<dbReference type="InterPro" id="IPR020045">
    <property type="entry name" value="DNA_polI_H3TH"/>
</dbReference>
<dbReference type="PANTHER" id="PTHR10133">
    <property type="entry name" value="DNA POLYMERASE I"/>
    <property type="match status" value="1"/>
</dbReference>
<keyword evidence="4 16" id="KW-0808">Transferase</keyword>
<dbReference type="CDD" id="cd08637">
    <property type="entry name" value="DNA_pol_A_pol_I_C"/>
    <property type="match status" value="1"/>
</dbReference>
<keyword evidence="9 16" id="KW-0378">Hydrolase</keyword>
<keyword evidence="13 16" id="KW-0234">DNA repair</keyword>
<dbReference type="Pfam" id="PF00476">
    <property type="entry name" value="DNA_pol_A"/>
    <property type="match status" value="1"/>
</dbReference>
<dbReference type="Gene3D" id="3.30.70.370">
    <property type="match status" value="1"/>
</dbReference>
<dbReference type="PANTHER" id="PTHR10133:SF27">
    <property type="entry name" value="DNA POLYMERASE NU"/>
    <property type="match status" value="1"/>
</dbReference>
<dbReference type="Proteomes" id="UP000824049">
    <property type="component" value="Unassembled WGS sequence"/>
</dbReference>
<dbReference type="InterPro" id="IPR001098">
    <property type="entry name" value="DNA-dir_DNA_pol_A_palm_dom"/>
</dbReference>
<dbReference type="InterPro" id="IPR018320">
    <property type="entry name" value="DNA_polymerase_1"/>
</dbReference>
<keyword evidence="11 16" id="KW-0239">DNA-directed DNA polymerase</keyword>
<dbReference type="GO" id="GO:0008409">
    <property type="term" value="F:5'-3' exonuclease activity"/>
    <property type="evidence" value="ECO:0007669"/>
    <property type="project" value="UniProtKB-UniRule"/>
</dbReference>
<dbReference type="InterPro" id="IPR012337">
    <property type="entry name" value="RNaseH-like_sf"/>
</dbReference>
<dbReference type="SUPFAM" id="SSF88723">
    <property type="entry name" value="PIN domain-like"/>
    <property type="match status" value="1"/>
</dbReference>
<evidence type="ECO:0000256" key="8">
    <source>
        <dbReference type="ARBA" id="ARBA00022763"/>
    </source>
</evidence>
<dbReference type="InterPro" id="IPR002421">
    <property type="entry name" value="5-3_exonuclease"/>
</dbReference>
<evidence type="ECO:0000259" key="18">
    <source>
        <dbReference type="SMART" id="SM00482"/>
    </source>
</evidence>
<dbReference type="SUPFAM" id="SSF53098">
    <property type="entry name" value="Ribonuclease H-like"/>
    <property type="match status" value="1"/>
</dbReference>